<evidence type="ECO:0000259" key="7">
    <source>
        <dbReference type="Pfam" id="PF04055"/>
    </source>
</evidence>
<proteinExistence type="predicted"/>
<dbReference type="RefSeq" id="WP_039426637.1">
    <property type="nucleotide sequence ID" value="NZ_JRAK01000149.1"/>
</dbReference>
<dbReference type="InterPro" id="IPR058240">
    <property type="entry name" value="rSAM_sf"/>
</dbReference>
<dbReference type="GO" id="GO:0003824">
    <property type="term" value="F:catalytic activity"/>
    <property type="evidence" value="ECO:0007669"/>
    <property type="project" value="InterPro"/>
</dbReference>
<comment type="caution">
    <text evidence="8">The sequence shown here is derived from an EMBL/GenBank/DDBJ whole genome shotgun (WGS) entry which is preliminary data.</text>
</comment>
<keyword evidence="9" id="KW-1185">Reference proteome</keyword>
<evidence type="ECO:0000313" key="8">
    <source>
        <dbReference type="EMBL" id="KGN84337.1"/>
    </source>
</evidence>
<sequence length="437" mass="50350">MNEHKLSKYVRIFDDIAEDVILYNSKNRAIIGIPKEFQEGRELNDIVSEDELKELKDLGFFDSDFVEEEAIYDSSSSLIISVETMLACNLACPYCYQIGKKAQSLLSEEAINCLHSYIEKTWHKIKYKNLVLKVLGGEPALFWNKAESIINGCKKFCDLNRINLQLMIDTNGTIIKDYFKLKDFRSVLFTIPITHKSCHNKVRVYSDGHGTYNDILSNLEILKKELPTSDIIVRYNVDTENILLFRNFVKDIKCKISFTPILSPNYTMNLGEGGFKNRLSYHDFVEWLSTDCIDILLENNLPITIAPFSLKQKCQCWSPYSLKLFSDGTVGACAMSFFDNERPTIQTLLNEGYMGRKWEGQKAYSVFDDNKCTKCPSLFLCGGAYHQPCMKSLGLLECNNADKLHLNLKEFLRRYLWAIDCEKEYLFVGFNTYGVYK</sequence>
<keyword evidence="4" id="KW-0479">Metal-binding</keyword>
<dbReference type="Pfam" id="PF04055">
    <property type="entry name" value="Radical_SAM"/>
    <property type="match status" value="1"/>
</dbReference>
<accession>A0A0A2F2U7</accession>
<comment type="cofactor">
    <cofactor evidence="1">
        <name>[4Fe-4S] cluster</name>
        <dbReference type="ChEBI" id="CHEBI:49883"/>
    </cofactor>
</comment>
<feature type="domain" description="Radical SAM core" evidence="7">
    <location>
        <begin position="83"/>
        <end position="234"/>
    </location>
</feature>
<evidence type="ECO:0000256" key="1">
    <source>
        <dbReference type="ARBA" id="ARBA00001966"/>
    </source>
</evidence>
<keyword evidence="5" id="KW-0408">Iron</keyword>
<protein>
    <recommendedName>
        <fullName evidence="7">Radical SAM core domain-containing protein</fullName>
    </recommendedName>
</protein>
<dbReference type="GO" id="GO:0046872">
    <property type="term" value="F:metal ion binding"/>
    <property type="evidence" value="ECO:0007669"/>
    <property type="project" value="UniProtKB-KW"/>
</dbReference>
<keyword evidence="6" id="KW-0411">Iron-sulfur</keyword>
<evidence type="ECO:0000256" key="4">
    <source>
        <dbReference type="ARBA" id="ARBA00022723"/>
    </source>
</evidence>
<dbReference type="PANTHER" id="PTHR43787">
    <property type="entry name" value="FEMO COFACTOR BIOSYNTHESIS PROTEIN NIFB-RELATED"/>
    <property type="match status" value="1"/>
</dbReference>
<dbReference type="PANTHER" id="PTHR43787:SF3">
    <property type="entry name" value="ARYLSULFATASE REGULATORY PROTEIN"/>
    <property type="match status" value="1"/>
</dbReference>
<keyword evidence="2" id="KW-0004">4Fe-4S</keyword>
<keyword evidence="3" id="KW-0949">S-adenosyl-L-methionine</keyword>
<dbReference type="SUPFAM" id="SSF102114">
    <property type="entry name" value="Radical SAM enzymes"/>
    <property type="match status" value="1"/>
</dbReference>
<dbReference type="SFLD" id="SFLDS00029">
    <property type="entry name" value="Radical_SAM"/>
    <property type="match status" value="1"/>
</dbReference>
<evidence type="ECO:0000256" key="2">
    <source>
        <dbReference type="ARBA" id="ARBA00022485"/>
    </source>
</evidence>
<dbReference type="UniPathway" id="UPA00782"/>
<evidence type="ECO:0000256" key="5">
    <source>
        <dbReference type="ARBA" id="ARBA00023004"/>
    </source>
</evidence>
<dbReference type="Gene3D" id="3.20.20.70">
    <property type="entry name" value="Aldolase class I"/>
    <property type="match status" value="1"/>
</dbReference>
<gene>
    <name evidence="8" type="ORF">HR15_11120</name>
</gene>
<dbReference type="InterPro" id="IPR013785">
    <property type="entry name" value="Aldolase_TIM"/>
</dbReference>
<evidence type="ECO:0000256" key="6">
    <source>
        <dbReference type="ARBA" id="ARBA00023014"/>
    </source>
</evidence>
<dbReference type="InterPro" id="IPR007197">
    <property type="entry name" value="rSAM"/>
</dbReference>
<evidence type="ECO:0000313" key="9">
    <source>
        <dbReference type="Proteomes" id="UP000030146"/>
    </source>
</evidence>
<organism evidence="8 9">
    <name type="scientific">Porphyromonas gulae</name>
    <dbReference type="NCBI Taxonomy" id="111105"/>
    <lineage>
        <taxon>Bacteria</taxon>
        <taxon>Pseudomonadati</taxon>
        <taxon>Bacteroidota</taxon>
        <taxon>Bacteroidia</taxon>
        <taxon>Bacteroidales</taxon>
        <taxon>Porphyromonadaceae</taxon>
        <taxon>Porphyromonas</taxon>
    </lineage>
</organism>
<reference evidence="8 9" key="1">
    <citation type="submission" date="2014-08" db="EMBL/GenBank/DDBJ databases">
        <title>Porphyromonas gulae strain:COT-052_OH3439 Genome sequencing.</title>
        <authorList>
            <person name="Wallis C."/>
            <person name="Deusch O."/>
            <person name="O'Flynn C."/>
            <person name="Davis I."/>
            <person name="Jospin G."/>
            <person name="Darling A.E."/>
            <person name="Coil D.A."/>
            <person name="Alexiev A."/>
            <person name="Horsfall A."/>
            <person name="Kirkwood N."/>
            <person name="Harris S."/>
            <person name="Eisen J.A."/>
        </authorList>
    </citation>
    <scope>NUCLEOTIDE SEQUENCE [LARGE SCALE GENOMIC DNA]</scope>
    <source>
        <strain evidence="9">COT-052 OH3439</strain>
    </source>
</reference>
<dbReference type="EMBL" id="JRAK01000149">
    <property type="protein sequence ID" value="KGN84337.1"/>
    <property type="molecule type" value="Genomic_DNA"/>
</dbReference>
<dbReference type="GO" id="GO:0051539">
    <property type="term" value="F:4 iron, 4 sulfur cluster binding"/>
    <property type="evidence" value="ECO:0007669"/>
    <property type="project" value="UniProtKB-KW"/>
</dbReference>
<dbReference type="AlphaFoldDB" id="A0A0A2F2U7"/>
<dbReference type="Proteomes" id="UP000030146">
    <property type="component" value="Unassembled WGS sequence"/>
</dbReference>
<evidence type="ECO:0000256" key="3">
    <source>
        <dbReference type="ARBA" id="ARBA00022691"/>
    </source>
</evidence>
<name>A0A0A2F2U7_9PORP</name>